<dbReference type="AlphaFoldDB" id="A0A0A6P8D0"/>
<dbReference type="PANTHER" id="PTHR32182:SF22">
    <property type="entry name" value="ATP-DEPENDENT ENDONUCLEASE, OLD FAMILY-RELATED"/>
    <property type="match status" value="1"/>
</dbReference>
<feature type="domain" description="ATPase AAA-type core" evidence="1">
    <location>
        <begin position="76"/>
        <end position="162"/>
    </location>
</feature>
<dbReference type="GO" id="GO:0000731">
    <property type="term" value="P:DNA synthesis involved in DNA repair"/>
    <property type="evidence" value="ECO:0007669"/>
    <property type="project" value="TreeGrafter"/>
</dbReference>
<gene>
    <name evidence="2" type="ORF">PN36_28740</name>
</gene>
<evidence type="ECO:0000313" key="2">
    <source>
        <dbReference type="EMBL" id="KHD09675.1"/>
    </source>
</evidence>
<dbReference type="Gene3D" id="3.40.50.300">
    <property type="entry name" value="P-loop containing nucleotide triphosphate hydrolases"/>
    <property type="match status" value="1"/>
</dbReference>
<protein>
    <recommendedName>
        <fullName evidence="1">ATPase AAA-type core domain-containing protein</fullName>
    </recommendedName>
</protein>
<dbReference type="Pfam" id="PF13304">
    <property type="entry name" value="AAA_21"/>
    <property type="match status" value="1"/>
</dbReference>
<dbReference type="SUPFAM" id="SSF52540">
    <property type="entry name" value="P-loop containing nucleoside triphosphate hydrolases"/>
    <property type="match status" value="1"/>
</dbReference>
<proteinExistence type="predicted"/>
<dbReference type="Proteomes" id="UP000030428">
    <property type="component" value="Unassembled WGS sequence"/>
</dbReference>
<dbReference type="PANTHER" id="PTHR32182">
    <property type="entry name" value="DNA REPLICATION AND REPAIR PROTEIN RECF"/>
    <property type="match status" value="1"/>
</dbReference>
<comment type="caution">
    <text evidence="2">The sequence shown here is derived from an EMBL/GenBank/DDBJ whole genome shotgun (WGS) entry which is preliminary data.</text>
</comment>
<evidence type="ECO:0000259" key="1">
    <source>
        <dbReference type="Pfam" id="PF13304"/>
    </source>
</evidence>
<dbReference type="InterPro" id="IPR027417">
    <property type="entry name" value="P-loop_NTPase"/>
</dbReference>
<organism evidence="2 3">
    <name type="scientific">Candidatus Thiomargarita nelsonii</name>
    <dbReference type="NCBI Taxonomy" id="1003181"/>
    <lineage>
        <taxon>Bacteria</taxon>
        <taxon>Pseudomonadati</taxon>
        <taxon>Pseudomonadota</taxon>
        <taxon>Gammaproteobacteria</taxon>
        <taxon>Thiotrichales</taxon>
        <taxon>Thiotrichaceae</taxon>
        <taxon>Thiomargarita</taxon>
    </lineage>
</organism>
<dbReference type="GO" id="GO:0006302">
    <property type="term" value="P:double-strand break repair"/>
    <property type="evidence" value="ECO:0007669"/>
    <property type="project" value="TreeGrafter"/>
</dbReference>
<keyword evidence="3" id="KW-1185">Reference proteome</keyword>
<dbReference type="GO" id="GO:0005524">
    <property type="term" value="F:ATP binding"/>
    <property type="evidence" value="ECO:0007669"/>
    <property type="project" value="InterPro"/>
</dbReference>
<accession>A0A0A6P8D0</accession>
<dbReference type="EMBL" id="JSZA02000190">
    <property type="protein sequence ID" value="KHD09675.1"/>
    <property type="molecule type" value="Genomic_DNA"/>
</dbReference>
<sequence length="177" mass="20727">MLPLQTVIFRRGNPLWLPWGVGGIEIEEGAWHLLAQIVYYIGTTYPLPRLNELLQHAKIANYRSIDVLELNDIKKFSVFAGSNGSGKSNFFKALDFVNLVIRFGADEALKQHGGFENIRCWRRTEARTFEFEIYFSTENADCNRYQLKIHQLDQTPSLEEKLQWIDEQGKMWKTHYR</sequence>
<reference evidence="2 3" key="1">
    <citation type="journal article" date="2016" name="Front. Microbiol.">
        <title>Single-Cell (Meta-)Genomics of a Dimorphic Candidatus Thiomargarita nelsonii Reveals Genomic Plasticity.</title>
        <authorList>
            <person name="Flood B.E."/>
            <person name="Fliss P."/>
            <person name="Jones D.S."/>
            <person name="Dick G.J."/>
            <person name="Jain S."/>
            <person name="Kaster A.K."/>
            <person name="Winkel M."/>
            <person name="Mussmann M."/>
            <person name="Bailey J."/>
        </authorList>
    </citation>
    <scope>NUCLEOTIDE SEQUENCE [LARGE SCALE GENOMIC DNA]</scope>
    <source>
        <strain evidence="2">Hydrate Ridge</strain>
    </source>
</reference>
<dbReference type="GO" id="GO:0016887">
    <property type="term" value="F:ATP hydrolysis activity"/>
    <property type="evidence" value="ECO:0007669"/>
    <property type="project" value="InterPro"/>
</dbReference>
<dbReference type="InterPro" id="IPR003959">
    <property type="entry name" value="ATPase_AAA_core"/>
</dbReference>
<evidence type="ECO:0000313" key="3">
    <source>
        <dbReference type="Proteomes" id="UP000030428"/>
    </source>
</evidence>
<name>A0A0A6P8D0_9GAMM</name>